<gene>
    <name evidence="1" type="ORF">C672_3036</name>
</gene>
<dbReference type="GeneID" id="67471424"/>
<dbReference type="PATRIC" id="fig|1233171.3.peg.2923"/>
<dbReference type="Proteomes" id="UP000015688">
    <property type="component" value="Unassembled WGS sequence"/>
</dbReference>
<comment type="caution">
    <text evidence="1">The sequence shown here is derived from an EMBL/GenBank/DDBJ whole genome shotgun (WGS) entry which is preliminary data.</text>
</comment>
<name>T4VJJ9_PARBF</name>
<sequence length="80" mass="9331">MFKVTVSICSNQRGLRNLQEFENYLRKKYNIINICITYPCRKKGYRNIDNSIQNATYGASDYIQPTGEPVNLVYTVNFLL</sequence>
<dbReference type="RefSeq" id="WP_021434078.1">
    <property type="nucleotide sequence ID" value="NZ_AVNC01000016.1"/>
</dbReference>
<dbReference type="EMBL" id="AVNC01000016">
    <property type="protein sequence ID" value="EQK41295.1"/>
    <property type="molecule type" value="Genomic_DNA"/>
</dbReference>
<evidence type="ECO:0000313" key="1">
    <source>
        <dbReference type="EMBL" id="EQK41295.1"/>
    </source>
</evidence>
<proteinExistence type="predicted"/>
<organism evidence="1 2">
    <name type="scientific">Paraclostridium bifermentans ATCC 638 = DSM 14991</name>
    <dbReference type="NCBI Taxonomy" id="1233171"/>
    <lineage>
        <taxon>Bacteria</taxon>
        <taxon>Bacillati</taxon>
        <taxon>Bacillota</taxon>
        <taxon>Clostridia</taxon>
        <taxon>Peptostreptococcales</taxon>
        <taxon>Peptostreptococcaceae</taxon>
        <taxon>Paraclostridium</taxon>
    </lineage>
</organism>
<reference evidence="1 2" key="1">
    <citation type="submission" date="2013-06" db="EMBL/GenBank/DDBJ databases">
        <authorList>
            <person name="Walk S."/>
            <person name="Aronoff D."/>
            <person name="Young V.Y."/>
            <person name="Marsh J."/>
            <person name="Harrison L."/>
            <person name="Daugherty S.C."/>
            <person name="Shefchek K.A."/>
            <person name="Hine E.E."/>
            <person name="Tallon L.J."/>
            <person name="Sadzewicz L.K."/>
            <person name="Rasko D.A."/>
        </authorList>
    </citation>
    <scope>NUCLEOTIDE SEQUENCE [LARGE SCALE GENOMIC DNA]</scope>
    <source>
        <strain evidence="1 2">ATCC 638</strain>
    </source>
</reference>
<protein>
    <submittedName>
        <fullName evidence="1">Uncharacterized protein</fullName>
    </submittedName>
</protein>
<dbReference type="AlphaFoldDB" id="T4VJJ9"/>
<evidence type="ECO:0000313" key="2">
    <source>
        <dbReference type="Proteomes" id="UP000015688"/>
    </source>
</evidence>
<accession>T4VJJ9</accession>